<proteinExistence type="evidence at transcript level"/>
<organism evidence="16">
    <name type="scientific">Paranemertes peregrina</name>
    <dbReference type="NCBI Taxonomy" id="187732"/>
    <lineage>
        <taxon>Eukaryota</taxon>
        <taxon>Metazoa</taxon>
        <taxon>Spiralia</taxon>
        <taxon>Lophotrochozoa</taxon>
        <taxon>Nemertea</taxon>
        <taxon>Enopla</taxon>
        <taxon>Hoplonemertea</taxon>
        <taxon>Monostilifera</taxon>
        <taxon>Eumonostilifera</taxon>
        <taxon>Emplectonematidae</taxon>
        <taxon>Paranemertes</taxon>
    </lineage>
</organism>
<keyword evidence="11 12" id="KW-0539">Nucleus</keyword>
<sequence length="484" mass="54836">MSTVMLSQIFPEDILIKTEQEDSELDKLETELDICTADGIKYEPLDRYDVIELQFDEPLEALDSPPAAVPTSPQLTSTLSAQLSPPYSGSSYSTDDDSSGYHEYPTGNEGKRVCLVCGDVASGYHYGVASCEACKAFFKRTVQGNIDYNCPAQRGCEITKTRRKSCQACRFTKCLRVGMLKEGVRLDRVRGGRQKYHHRSDQPCCPRLMCSPDSMIPCSLAVKRRCTEVLSFDVQKDTLWAAQFNWKKSSSENKILQTLLRNENQYVNLRLEPDPSLPEDKLKLYVALSQLADRELVNMISWAKQYPGFGTLSLADQMNLLQNAWPELLAMNVIFRSMPYRGTINFADDFKLTEAEAKAHKTPKELDELTRSLAKKLTSMCLLKEEYVLLKALVLLNPDAPHVENHSAVQKLQDQAHDSLIDFVQGNYGDQKRVGHLLLTLPMFRQQKMYARNFWFGVKQDGRVTMQKLVSEMLDSILTNNPPI</sequence>
<evidence type="ECO:0000313" key="16">
    <source>
        <dbReference type="EMBL" id="ADM73292.1"/>
    </source>
</evidence>
<evidence type="ECO:0000256" key="9">
    <source>
        <dbReference type="ARBA" id="ARBA00023163"/>
    </source>
</evidence>
<dbReference type="PROSITE" id="PS51030">
    <property type="entry name" value="NUCLEAR_REC_DBD_2"/>
    <property type="match status" value="1"/>
</dbReference>
<evidence type="ECO:0000256" key="5">
    <source>
        <dbReference type="ARBA" id="ARBA00022833"/>
    </source>
</evidence>
<evidence type="ECO:0000256" key="10">
    <source>
        <dbReference type="ARBA" id="ARBA00023170"/>
    </source>
</evidence>
<dbReference type="SUPFAM" id="SSF57716">
    <property type="entry name" value="Glucocorticoid receptor-like (DNA-binding domain)"/>
    <property type="match status" value="1"/>
</dbReference>
<dbReference type="Pfam" id="PF00104">
    <property type="entry name" value="Hormone_recep"/>
    <property type="match status" value="1"/>
</dbReference>
<evidence type="ECO:0000256" key="6">
    <source>
        <dbReference type="ARBA" id="ARBA00023015"/>
    </source>
</evidence>
<dbReference type="SMART" id="SM00430">
    <property type="entry name" value="HOLI"/>
    <property type="match status" value="1"/>
</dbReference>
<comment type="subcellular location">
    <subcellularLocation>
        <location evidence="12">Nucleus</location>
    </subcellularLocation>
</comment>
<dbReference type="AlphaFoldDB" id="G9B7B5"/>
<dbReference type="GO" id="GO:0008270">
    <property type="term" value="F:zinc ion binding"/>
    <property type="evidence" value="ECO:0007669"/>
    <property type="project" value="UniProtKB-KW"/>
</dbReference>
<keyword evidence="10 12" id="KW-0675">Receptor</keyword>
<keyword evidence="6 12" id="KW-0805">Transcription regulation</keyword>
<dbReference type="Pfam" id="PF00105">
    <property type="entry name" value="zf-C4"/>
    <property type="match status" value="1"/>
</dbReference>
<reference evidence="16" key="2">
    <citation type="submission" date="2012-01" db="EMBL/GenBank/DDBJ databases">
        <title>Evolution of nuclear receptors from a ligand-dependent ancestor by molecular tinkering.</title>
        <authorList>
            <person name="Bridgham J.T."/>
            <person name="Eick G.N."/>
            <person name="Larroux C."/>
            <person name="Deshpande K."/>
            <person name="Harms M.J."/>
            <person name="Gauthier M.E.A."/>
            <person name="Ortlund E.A."/>
            <person name="Degnan B.M."/>
            <person name="Thornton J.W."/>
        </authorList>
    </citation>
    <scope>NUCLEOTIDE SEQUENCE</scope>
</reference>
<keyword evidence="9 12" id="KW-0804">Transcription</keyword>
<dbReference type="GO" id="GO:0003700">
    <property type="term" value="F:DNA-binding transcription factor activity"/>
    <property type="evidence" value="ECO:0007669"/>
    <property type="project" value="InterPro"/>
</dbReference>
<accession>G9B7B5</accession>
<feature type="domain" description="NR LBD" evidence="15">
    <location>
        <begin position="251"/>
        <end position="477"/>
    </location>
</feature>
<dbReference type="InterPro" id="IPR001628">
    <property type="entry name" value="Znf_hrmn_rcpt"/>
</dbReference>
<dbReference type="PRINTS" id="PR00398">
    <property type="entry name" value="STRDHORMONER"/>
</dbReference>
<evidence type="ECO:0000256" key="4">
    <source>
        <dbReference type="ARBA" id="ARBA00022771"/>
    </source>
</evidence>
<evidence type="ECO:0000256" key="1">
    <source>
        <dbReference type="ARBA" id="ARBA00005413"/>
    </source>
</evidence>
<protein>
    <submittedName>
        <fullName evidence="16">Estrogen-related receptor</fullName>
    </submittedName>
</protein>
<keyword evidence="7" id="KW-0446">Lipid-binding</keyword>
<dbReference type="CDD" id="cd07170">
    <property type="entry name" value="NR_DBD_ERR"/>
    <property type="match status" value="1"/>
</dbReference>
<keyword evidence="2" id="KW-0754">Steroid-binding</keyword>
<keyword evidence="5 12" id="KW-0862">Zinc</keyword>
<evidence type="ECO:0000256" key="11">
    <source>
        <dbReference type="ARBA" id="ARBA00023242"/>
    </source>
</evidence>
<dbReference type="InterPro" id="IPR001723">
    <property type="entry name" value="Nuclear_hrmn_rcpt"/>
</dbReference>
<dbReference type="PROSITE" id="PS00031">
    <property type="entry name" value="NUCLEAR_REC_DBD_1"/>
    <property type="match status" value="1"/>
</dbReference>
<dbReference type="PANTHER" id="PTHR48092">
    <property type="entry name" value="KNIRPS-RELATED PROTEIN-RELATED"/>
    <property type="match status" value="1"/>
</dbReference>
<evidence type="ECO:0000256" key="8">
    <source>
        <dbReference type="ARBA" id="ARBA00023125"/>
    </source>
</evidence>
<feature type="domain" description="Nuclear receptor" evidence="14">
    <location>
        <begin position="111"/>
        <end position="186"/>
    </location>
</feature>
<name>G9B7B5_9BILA</name>
<evidence type="ECO:0000259" key="14">
    <source>
        <dbReference type="PROSITE" id="PS51030"/>
    </source>
</evidence>
<keyword evidence="4 12" id="KW-0863">Zinc-finger</keyword>
<dbReference type="EMBL" id="HM745933">
    <property type="protein sequence ID" value="ADM73292.1"/>
    <property type="molecule type" value="mRNA"/>
</dbReference>
<dbReference type="FunFam" id="3.30.50.10:FF:000139">
    <property type="entry name" value="Estrogen receptor beta a variant b"/>
    <property type="match status" value="1"/>
</dbReference>
<dbReference type="GO" id="GO:0005496">
    <property type="term" value="F:steroid binding"/>
    <property type="evidence" value="ECO:0007669"/>
    <property type="project" value="UniProtKB-KW"/>
</dbReference>
<evidence type="ECO:0000256" key="3">
    <source>
        <dbReference type="ARBA" id="ARBA00022723"/>
    </source>
</evidence>
<dbReference type="Gene3D" id="3.30.50.10">
    <property type="entry name" value="Erythroid Transcription Factor GATA-1, subunit A"/>
    <property type="match status" value="1"/>
</dbReference>
<dbReference type="GO" id="GO:0043565">
    <property type="term" value="F:sequence-specific DNA binding"/>
    <property type="evidence" value="ECO:0007669"/>
    <property type="project" value="InterPro"/>
</dbReference>
<feature type="compositionally biased region" description="Polar residues" evidence="13">
    <location>
        <begin position="71"/>
        <end position="83"/>
    </location>
</feature>
<feature type="region of interest" description="Disordered" evidence="13">
    <location>
        <begin position="62"/>
        <end position="103"/>
    </location>
</feature>
<evidence type="ECO:0000256" key="12">
    <source>
        <dbReference type="RuleBase" id="RU004334"/>
    </source>
</evidence>
<keyword evidence="8 12" id="KW-0238">DNA-binding</keyword>
<keyword evidence="3 12" id="KW-0479">Metal-binding</keyword>
<dbReference type="SMR" id="G9B7B5"/>
<evidence type="ECO:0000256" key="13">
    <source>
        <dbReference type="SAM" id="MobiDB-lite"/>
    </source>
</evidence>
<dbReference type="PROSITE" id="PS51843">
    <property type="entry name" value="NR_LBD"/>
    <property type="match status" value="1"/>
</dbReference>
<dbReference type="PRINTS" id="PR00047">
    <property type="entry name" value="STROIDFINGER"/>
</dbReference>
<dbReference type="InterPro" id="IPR013088">
    <property type="entry name" value="Znf_NHR/GATA"/>
</dbReference>
<dbReference type="SUPFAM" id="SSF48508">
    <property type="entry name" value="Nuclear receptor ligand-binding domain"/>
    <property type="match status" value="1"/>
</dbReference>
<comment type="similarity">
    <text evidence="1">Belongs to the nuclear hormone receptor family. NR3 subfamily.</text>
</comment>
<dbReference type="GO" id="GO:0005634">
    <property type="term" value="C:nucleus"/>
    <property type="evidence" value="ECO:0007669"/>
    <property type="project" value="UniProtKB-SubCell"/>
</dbReference>
<dbReference type="Gene3D" id="1.10.565.10">
    <property type="entry name" value="Retinoid X Receptor"/>
    <property type="match status" value="1"/>
</dbReference>
<dbReference type="InterPro" id="IPR000536">
    <property type="entry name" value="Nucl_hrmn_rcpt_lig-bd"/>
</dbReference>
<evidence type="ECO:0000256" key="2">
    <source>
        <dbReference type="ARBA" id="ARBA00022665"/>
    </source>
</evidence>
<reference evidence="16" key="1">
    <citation type="submission" date="2010-07" db="EMBL/GenBank/DDBJ databases">
        <authorList>
            <person name="Keay J."/>
        </authorList>
    </citation>
    <scope>NUCLEOTIDE SEQUENCE</scope>
</reference>
<dbReference type="InterPro" id="IPR050200">
    <property type="entry name" value="Nuclear_hormone_rcpt_NR3"/>
</dbReference>
<evidence type="ECO:0000259" key="15">
    <source>
        <dbReference type="PROSITE" id="PS51843"/>
    </source>
</evidence>
<dbReference type="SMART" id="SM00399">
    <property type="entry name" value="ZnF_C4"/>
    <property type="match status" value="1"/>
</dbReference>
<feature type="compositionally biased region" description="Low complexity" evidence="13">
    <location>
        <begin position="84"/>
        <end position="93"/>
    </location>
</feature>
<dbReference type="InterPro" id="IPR035500">
    <property type="entry name" value="NHR-like_dom_sf"/>
</dbReference>
<evidence type="ECO:0000256" key="7">
    <source>
        <dbReference type="ARBA" id="ARBA00023121"/>
    </source>
</evidence>